<dbReference type="AlphaFoldDB" id="A0A934KYJ3"/>
<sequence length="114" mass="13329">MRKLKSLIWTLLILLSSCGQDNKILIIDDFTDSKIIVLKPYKNYPYAMMNIWVKGYTNDTILIKLDSKDSKPILKLSGDIDERWYTDYYGEGKRIIIFEPYKASDGKIELKTKL</sequence>
<evidence type="ECO:0000313" key="1">
    <source>
        <dbReference type="EMBL" id="MBJ7882788.1"/>
    </source>
</evidence>
<organism evidence="1 2">
    <name type="scientific">Gelidibacter salicanalis</name>
    <dbReference type="NCBI Taxonomy" id="291193"/>
    <lineage>
        <taxon>Bacteria</taxon>
        <taxon>Pseudomonadati</taxon>
        <taxon>Bacteroidota</taxon>
        <taxon>Flavobacteriia</taxon>
        <taxon>Flavobacteriales</taxon>
        <taxon>Flavobacteriaceae</taxon>
        <taxon>Gelidibacter</taxon>
    </lineage>
</organism>
<proteinExistence type="predicted"/>
<gene>
    <name evidence="1" type="ORF">JEM65_19305</name>
</gene>
<dbReference type="Proteomes" id="UP000662373">
    <property type="component" value="Unassembled WGS sequence"/>
</dbReference>
<dbReference type="PROSITE" id="PS51257">
    <property type="entry name" value="PROKAR_LIPOPROTEIN"/>
    <property type="match status" value="1"/>
</dbReference>
<evidence type="ECO:0008006" key="3">
    <source>
        <dbReference type="Google" id="ProtNLM"/>
    </source>
</evidence>
<protein>
    <recommendedName>
        <fullName evidence="3">Lipoprotein</fullName>
    </recommendedName>
</protein>
<reference evidence="1 2" key="1">
    <citation type="submission" date="2020-09" db="EMBL/GenBank/DDBJ databases">
        <title>Draft genome of Gelidibacter salicanalis PAMC21136.</title>
        <authorList>
            <person name="Park H."/>
        </authorList>
    </citation>
    <scope>NUCLEOTIDE SEQUENCE [LARGE SCALE GENOMIC DNA]</scope>
    <source>
        <strain evidence="1 2">PAMC21136</strain>
    </source>
</reference>
<keyword evidence="2" id="KW-1185">Reference proteome</keyword>
<evidence type="ECO:0000313" key="2">
    <source>
        <dbReference type="Proteomes" id="UP000662373"/>
    </source>
</evidence>
<name>A0A934KYJ3_9FLAO</name>
<dbReference type="EMBL" id="JAEHJZ010000053">
    <property type="protein sequence ID" value="MBJ7882788.1"/>
    <property type="molecule type" value="Genomic_DNA"/>
</dbReference>
<comment type="caution">
    <text evidence="1">The sequence shown here is derived from an EMBL/GenBank/DDBJ whole genome shotgun (WGS) entry which is preliminary data.</text>
</comment>
<accession>A0A934KYJ3</accession>
<dbReference type="RefSeq" id="WP_199603110.1">
    <property type="nucleotide sequence ID" value="NZ_JAEHJZ010000053.1"/>
</dbReference>